<proteinExistence type="predicted"/>
<gene>
    <name evidence="1" type="ORF">MAGMO_2170</name>
</gene>
<organism evidence="1">
    <name type="scientific">Magnetococcus massalia (strain MO-1)</name>
    <dbReference type="NCBI Taxonomy" id="451514"/>
    <lineage>
        <taxon>Bacteria</taxon>
        <taxon>Pseudomonadati</taxon>
        <taxon>Pseudomonadota</taxon>
        <taxon>Magnetococcia</taxon>
        <taxon>Magnetococcales</taxon>
        <taxon>Magnetococcaceae</taxon>
        <taxon>Magnetococcus</taxon>
    </lineage>
</organism>
<accession>A0A1S7LKP7</accession>
<dbReference type="EMBL" id="LO017727">
    <property type="protein sequence ID" value="CRH06336.1"/>
    <property type="molecule type" value="Genomic_DNA"/>
</dbReference>
<reference evidence="1" key="1">
    <citation type="submission" date="2015-04" db="EMBL/GenBank/DDBJ databases">
        <authorList>
            <person name="Syromyatnikov M.Y."/>
            <person name="Popov V.N."/>
        </authorList>
    </citation>
    <scope>NUCLEOTIDE SEQUENCE</scope>
    <source>
        <strain evidence="1">MO-1</strain>
    </source>
</reference>
<dbReference type="AlphaFoldDB" id="A0A1S7LKP7"/>
<name>A0A1S7LKP7_MAGMO</name>
<protein>
    <submittedName>
        <fullName evidence="1">Uncharacterized protein</fullName>
    </submittedName>
</protein>
<sequence>MRYVIEYFDGEDVRGVLVEQTVLEEVMDEISHCEEEQGCVVLDVTPEEVWRDRKVAHPVGGLNPRYLPVDQLMS</sequence>
<evidence type="ECO:0000313" key="1">
    <source>
        <dbReference type="EMBL" id="CRH06336.1"/>
    </source>
</evidence>